<dbReference type="InterPro" id="IPR011969">
    <property type="entry name" value="Clan_AA_Asp_peptidase_C"/>
</dbReference>
<dbReference type="SUPFAM" id="SSF50630">
    <property type="entry name" value="Acid proteases"/>
    <property type="match status" value="1"/>
</dbReference>
<evidence type="ECO:0000313" key="2">
    <source>
        <dbReference type="Proteomes" id="UP000067444"/>
    </source>
</evidence>
<dbReference type="OrthoDB" id="7595324at2"/>
<name>A0A0K0Y626_9RHOB</name>
<dbReference type="CDD" id="cd05483">
    <property type="entry name" value="retropepsin_like_bacteria"/>
    <property type="match status" value="1"/>
</dbReference>
<dbReference type="PATRIC" id="fig|1458307.3.peg.1853"/>
<dbReference type="STRING" id="1458307.OSB_18390"/>
<dbReference type="NCBIfam" id="TIGR02281">
    <property type="entry name" value="clan_AA_DTGA"/>
    <property type="match status" value="1"/>
</dbReference>
<dbReference type="InterPro" id="IPR034122">
    <property type="entry name" value="Retropepsin-like_bacterial"/>
</dbReference>
<sequence>MFGLDAGQLIALAFLAILGLSFFGSILSNSTQLRNALIWIAIFGGMFMFSGQWDSLSSNFVQREPTFIDSRIEVPKGADNHFRLTLRINDVPIDFLVDTGASQVVLTREDAKRVGLDPENLAFIGTAFTANGEVATAPVRLDTVDLGDMRDTRVRASVNSGEMESSLLGMSYLSRFESIEIRRDVLILNR</sequence>
<dbReference type="InterPro" id="IPR021109">
    <property type="entry name" value="Peptidase_aspartic_dom_sf"/>
</dbReference>
<dbReference type="EMBL" id="CP012160">
    <property type="protein sequence ID" value="AKS46380.1"/>
    <property type="molecule type" value="Genomic_DNA"/>
</dbReference>
<proteinExistence type="predicted"/>
<evidence type="ECO:0000313" key="1">
    <source>
        <dbReference type="EMBL" id="AKS46380.1"/>
    </source>
</evidence>
<reference evidence="1 2" key="1">
    <citation type="journal article" date="2015" name="Genome Announc.">
        <title>Closed Genome Sequence of Octadecabacter temperatus SB1, the First Mesophilic Species of the Genus Octadecabacter.</title>
        <authorList>
            <person name="Voget S."/>
            <person name="Billerbeck S."/>
            <person name="Simon M."/>
            <person name="Daniel R."/>
        </authorList>
    </citation>
    <scope>NUCLEOTIDE SEQUENCE [LARGE SCALE GENOMIC DNA]</scope>
    <source>
        <strain evidence="1 2">SB1</strain>
    </source>
</reference>
<dbReference type="Proteomes" id="UP000067444">
    <property type="component" value="Chromosome"/>
</dbReference>
<organism evidence="1 2">
    <name type="scientific">Octadecabacter temperatus</name>
    <dbReference type="NCBI Taxonomy" id="1458307"/>
    <lineage>
        <taxon>Bacteria</taxon>
        <taxon>Pseudomonadati</taxon>
        <taxon>Pseudomonadota</taxon>
        <taxon>Alphaproteobacteria</taxon>
        <taxon>Rhodobacterales</taxon>
        <taxon>Roseobacteraceae</taxon>
        <taxon>Octadecabacter</taxon>
    </lineage>
</organism>
<dbReference type="RefSeq" id="WP_049834686.1">
    <property type="nucleotide sequence ID" value="NZ_CP012160.1"/>
</dbReference>
<keyword evidence="2" id="KW-1185">Reference proteome</keyword>
<dbReference type="KEGG" id="otm:OSB_18390"/>
<dbReference type="Gene3D" id="2.40.70.10">
    <property type="entry name" value="Acid Proteases"/>
    <property type="match status" value="1"/>
</dbReference>
<accession>A0A0K0Y626</accession>
<protein>
    <submittedName>
        <fullName evidence="1">Uncharacterized protein</fullName>
    </submittedName>
</protein>
<dbReference type="Pfam" id="PF13975">
    <property type="entry name" value="gag-asp_proteas"/>
    <property type="match status" value="1"/>
</dbReference>
<dbReference type="AlphaFoldDB" id="A0A0K0Y626"/>
<gene>
    <name evidence="1" type="ORF">OSB_18390</name>
</gene>